<feature type="transmembrane region" description="Helical" evidence="1">
    <location>
        <begin position="113"/>
        <end position="133"/>
    </location>
</feature>
<gene>
    <name evidence="3" type="ORF">CDG81_00060</name>
</gene>
<organism evidence="3 4">
    <name type="scientific">Actinopolyspora erythraea</name>
    <dbReference type="NCBI Taxonomy" id="414996"/>
    <lineage>
        <taxon>Bacteria</taxon>
        <taxon>Bacillati</taxon>
        <taxon>Actinomycetota</taxon>
        <taxon>Actinomycetes</taxon>
        <taxon>Actinopolysporales</taxon>
        <taxon>Actinopolysporaceae</taxon>
        <taxon>Actinopolyspora</taxon>
    </lineage>
</organism>
<dbReference type="Pfam" id="PF07853">
    <property type="entry name" value="DUF1648"/>
    <property type="match status" value="1"/>
</dbReference>
<keyword evidence="1" id="KW-0472">Membrane</keyword>
<dbReference type="OrthoDB" id="4221725at2"/>
<dbReference type="EMBL" id="CP022752">
    <property type="protein sequence ID" value="ASU76992.1"/>
    <property type="molecule type" value="Genomic_DNA"/>
</dbReference>
<feature type="transmembrane region" description="Helical" evidence="1">
    <location>
        <begin position="55"/>
        <end position="81"/>
    </location>
</feature>
<reference evidence="3 4" key="1">
    <citation type="submission" date="2017-08" db="EMBL/GenBank/DDBJ databases">
        <title>The complete genome sequence of moderately halophilic actinomycete Actinopolyspora erythraea YIM 90600, the producer of novel erythromycin, novel actinopolysporins A-C and tubercidin.</title>
        <authorList>
            <person name="Yin M."/>
            <person name="Tang S."/>
        </authorList>
    </citation>
    <scope>NUCLEOTIDE SEQUENCE [LARGE SCALE GENOMIC DNA]</scope>
    <source>
        <strain evidence="3 4">YIM 90600</strain>
    </source>
</reference>
<name>A0A223RM70_9ACTN</name>
<dbReference type="InterPro" id="IPR012867">
    <property type="entry name" value="DUF1648"/>
</dbReference>
<evidence type="ECO:0000313" key="4">
    <source>
        <dbReference type="Proteomes" id="UP000215043"/>
    </source>
</evidence>
<accession>A0A223RM70</accession>
<evidence type="ECO:0000313" key="3">
    <source>
        <dbReference type="EMBL" id="ASU76992.1"/>
    </source>
</evidence>
<dbReference type="KEGG" id="aey:CDG81_00060"/>
<dbReference type="AlphaFoldDB" id="A0A223RM70"/>
<keyword evidence="1" id="KW-0812">Transmembrane</keyword>
<feature type="transmembrane region" description="Helical" evidence="1">
    <location>
        <begin position="145"/>
        <end position="164"/>
    </location>
</feature>
<proteinExistence type="predicted"/>
<protein>
    <submittedName>
        <fullName evidence="3">DUF1648 domain-containing protein</fullName>
    </submittedName>
</protein>
<sequence>METDPRPRFPWLWLAPSAVLLAVMTAWGAAAYPDLPEVVPSHIGPGGVNARSPRTVGSAFVPVFLYIATTVLLTTAAFVTVRTVPESELPSGRGPDVFKRTATWASAARYAKAILVFNAALGVALLPLCAVQWRTTRAAEVPWWPFPLLLVLIVVGLVPLFVAARRDRAEKRLRASSDGGR</sequence>
<evidence type="ECO:0000256" key="1">
    <source>
        <dbReference type="SAM" id="Phobius"/>
    </source>
</evidence>
<evidence type="ECO:0000259" key="2">
    <source>
        <dbReference type="Pfam" id="PF07853"/>
    </source>
</evidence>
<dbReference type="Proteomes" id="UP000215043">
    <property type="component" value="Chromosome"/>
</dbReference>
<keyword evidence="1" id="KW-1133">Transmembrane helix</keyword>
<dbReference type="RefSeq" id="WP_052427719.1">
    <property type="nucleotide sequence ID" value="NZ_CP022752.1"/>
</dbReference>
<feature type="domain" description="DUF1648" evidence="2">
    <location>
        <begin position="20"/>
        <end position="64"/>
    </location>
</feature>